<evidence type="ECO:0000256" key="1">
    <source>
        <dbReference type="SAM" id="Phobius"/>
    </source>
</evidence>
<evidence type="ECO:0000313" key="2">
    <source>
        <dbReference type="EMBL" id="RMB85254.1"/>
    </source>
</evidence>
<dbReference type="OrthoDB" id="9882420at2"/>
<organism evidence="2 3">
    <name type="scientific">Streptomyces shenzhenensis</name>
    <dbReference type="NCBI Taxonomy" id="943815"/>
    <lineage>
        <taxon>Bacteria</taxon>
        <taxon>Bacillati</taxon>
        <taxon>Actinomycetota</taxon>
        <taxon>Actinomycetes</taxon>
        <taxon>Kitasatosporales</taxon>
        <taxon>Streptomycetaceae</taxon>
        <taxon>Streptomyces</taxon>
    </lineage>
</organism>
<dbReference type="Proteomes" id="UP000270471">
    <property type="component" value="Unassembled WGS sequence"/>
</dbReference>
<sequence length="140" mass="14117">MNNRHEGLRDAAGRTVPLFVLRCAALLAVLMWVLPVCTDASPGRSPVAVTASGSAVTAVAGAHAPAEAGQVCPDLRHGPGVAHCRLATGAVPNSASPGPVPRPRAVDVCAARAPGSPPALTPPTGLTHTPGIHQLQVQRT</sequence>
<feature type="transmembrane region" description="Helical" evidence="1">
    <location>
        <begin position="12"/>
        <end position="34"/>
    </location>
</feature>
<evidence type="ECO:0000313" key="3">
    <source>
        <dbReference type="Proteomes" id="UP000270471"/>
    </source>
</evidence>
<reference evidence="2 3" key="1">
    <citation type="submission" date="2017-11" db="EMBL/GenBank/DDBJ databases">
        <title>Draft genome of actinobacteria isolated from guarana (Paullinia cupana (Mart.) Ducke.</title>
        <authorList>
            <person name="Siqueira K.A."/>
            <person name="Liotti R.G."/>
            <person name="Mendes T.A.O."/>
            <person name="Soares M.A."/>
        </authorList>
    </citation>
    <scope>NUCLEOTIDE SEQUENCE [LARGE SCALE GENOMIC DNA]</scope>
    <source>
        <strain evidence="2 3">193</strain>
    </source>
</reference>
<dbReference type="RefSeq" id="WP_121889694.1">
    <property type="nucleotide sequence ID" value="NZ_PENI01000007.1"/>
</dbReference>
<gene>
    <name evidence="2" type="ORF">CTZ28_13960</name>
</gene>
<keyword evidence="3" id="KW-1185">Reference proteome</keyword>
<accession>A0A3M0I900</accession>
<keyword evidence="1" id="KW-1133">Transmembrane helix</keyword>
<proteinExistence type="predicted"/>
<comment type="caution">
    <text evidence="2">The sequence shown here is derived from an EMBL/GenBank/DDBJ whole genome shotgun (WGS) entry which is preliminary data.</text>
</comment>
<dbReference type="AlphaFoldDB" id="A0A3M0I900"/>
<dbReference type="EMBL" id="PENI01000007">
    <property type="protein sequence ID" value="RMB85254.1"/>
    <property type="molecule type" value="Genomic_DNA"/>
</dbReference>
<keyword evidence="1" id="KW-0472">Membrane</keyword>
<name>A0A3M0I900_9ACTN</name>
<protein>
    <submittedName>
        <fullName evidence="2">Uncharacterized protein</fullName>
    </submittedName>
</protein>
<keyword evidence="1" id="KW-0812">Transmembrane</keyword>